<dbReference type="Gene3D" id="3.30.565.10">
    <property type="entry name" value="Histidine kinase-like ATPase, C-terminal domain"/>
    <property type="match status" value="2"/>
</dbReference>
<evidence type="ECO:0000259" key="13">
    <source>
        <dbReference type="PROSITE" id="PS50112"/>
    </source>
</evidence>
<feature type="modified residue" description="4-aspartylphosphate" evidence="9">
    <location>
        <position position="699"/>
    </location>
</feature>
<dbReference type="Pfam" id="PF02518">
    <property type="entry name" value="HATPase_c"/>
    <property type="match status" value="2"/>
</dbReference>
<keyword evidence="8" id="KW-0902">Two-component regulatory system</keyword>
<evidence type="ECO:0000259" key="14">
    <source>
        <dbReference type="PROSITE" id="PS50113"/>
    </source>
</evidence>
<feature type="domain" description="PAS" evidence="13">
    <location>
        <begin position="789"/>
        <end position="859"/>
    </location>
</feature>
<dbReference type="Pfam" id="PF00072">
    <property type="entry name" value="Response_reg"/>
    <property type="match status" value="2"/>
</dbReference>
<dbReference type="CDD" id="cd16922">
    <property type="entry name" value="HATPase_EvgS-ArcB-TorS-like"/>
    <property type="match status" value="1"/>
</dbReference>
<feature type="domain" description="Response regulatory" evidence="12">
    <location>
        <begin position="1311"/>
        <end position="1426"/>
    </location>
</feature>
<organism evidence="15 16">
    <name type="scientific">Methylocapsa palsarum</name>
    <dbReference type="NCBI Taxonomy" id="1612308"/>
    <lineage>
        <taxon>Bacteria</taxon>
        <taxon>Pseudomonadati</taxon>
        <taxon>Pseudomonadota</taxon>
        <taxon>Alphaproteobacteria</taxon>
        <taxon>Hyphomicrobiales</taxon>
        <taxon>Beijerinckiaceae</taxon>
        <taxon>Methylocapsa</taxon>
    </lineage>
</organism>
<dbReference type="SUPFAM" id="SSF47384">
    <property type="entry name" value="Homodimeric domain of signal transducing histidine kinase"/>
    <property type="match status" value="2"/>
</dbReference>
<feature type="domain" description="Histidine kinase" evidence="11">
    <location>
        <begin position="369"/>
        <end position="589"/>
    </location>
</feature>
<evidence type="ECO:0000256" key="5">
    <source>
        <dbReference type="ARBA" id="ARBA00022741"/>
    </source>
</evidence>
<reference evidence="15 16" key="1">
    <citation type="submission" date="2016-10" db="EMBL/GenBank/DDBJ databases">
        <authorList>
            <person name="de Groot N.N."/>
        </authorList>
    </citation>
    <scope>NUCLEOTIDE SEQUENCE [LARGE SCALE GENOMIC DNA]</scope>
    <source>
        <strain evidence="15 16">NE2</strain>
    </source>
</reference>
<dbReference type="FunFam" id="1.10.287.130:FF:000045">
    <property type="entry name" value="Two-component system sensor histidine kinase/response regulator"/>
    <property type="match status" value="1"/>
</dbReference>
<dbReference type="PROSITE" id="PS50112">
    <property type="entry name" value="PAS"/>
    <property type="match status" value="1"/>
</dbReference>
<evidence type="ECO:0000256" key="2">
    <source>
        <dbReference type="ARBA" id="ARBA00012438"/>
    </source>
</evidence>
<dbReference type="InterPro" id="IPR011006">
    <property type="entry name" value="CheY-like_superfamily"/>
</dbReference>
<dbReference type="InterPro" id="IPR003661">
    <property type="entry name" value="HisK_dim/P_dom"/>
</dbReference>
<dbReference type="SUPFAM" id="SSF55874">
    <property type="entry name" value="ATPase domain of HSP90 chaperone/DNA topoisomerase II/histidine kinase"/>
    <property type="match status" value="2"/>
</dbReference>
<name>A0A1I4ARP2_9HYPH</name>
<feature type="coiled-coil region" evidence="10">
    <location>
        <begin position="897"/>
        <end position="928"/>
    </location>
</feature>
<feature type="modified residue" description="4-aspartylphosphate" evidence="9">
    <location>
        <position position="1361"/>
    </location>
</feature>
<feature type="domain" description="PAC" evidence="14">
    <location>
        <begin position="1001"/>
        <end position="1053"/>
    </location>
</feature>
<dbReference type="Gene3D" id="1.10.287.130">
    <property type="match status" value="2"/>
</dbReference>
<dbReference type="InterPro" id="IPR005467">
    <property type="entry name" value="His_kinase_dom"/>
</dbReference>
<dbReference type="EC" id="2.7.13.3" evidence="2"/>
<dbReference type="PANTHER" id="PTHR43547">
    <property type="entry name" value="TWO-COMPONENT HISTIDINE KINASE"/>
    <property type="match status" value="1"/>
</dbReference>
<dbReference type="SMART" id="SM00387">
    <property type="entry name" value="HATPase_c"/>
    <property type="match status" value="2"/>
</dbReference>
<protein>
    <recommendedName>
        <fullName evidence="2">histidine kinase</fullName>
        <ecNumber evidence="2">2.7.13.3</ecNumber>
    </recommendedName>
</protein>
<evidence type="ECO:0000256" key="4">
    <source>
        <dbReference type="ARBA" id="ARBA00022679"/>
    </source>
</evidence>
<dbReference type="PROSITE" id="PS50110">
    <property type="entry name" value="RESPONSE_REGULATORY"/>
    <property type="match status" value="2"/>
</dbReference>
<dbReference type="Gene3D" id="3.30.450.20">
    <property type="entry name" value="PAS domain"/>
    <property type="match status" value="3"/>
</dbReference>
<feature type="domain" description="Histidine kinase" evidence="11">
    <location>
        <begin position="1066"/>
        <end position="1291"/>
    </location>
</feature>
<dbReference type="Pfam" id="PF13426">
    <property type="entry name" value="PAS_9"/>
    <property type="match status" value="1"/>
</dbReference>
<proteinExistence type="predicted"/>
<keyword evidence="3 9" id="KW-0597">Phosphoprotein</keyword>
<dbReference type="Pfam" id="PF08448">
    <property type="entry name" value="PAS_4"/>
    <property type="match status" value="2"/>
</dbReference>
<dbReference type="FunFam" id="3.30.565.10:FF:000037">
    <property type="entry name" value="Hybrid sensor histidine kinase/response regulator"/>
    <property type="match status" value="1"/>
</dbReference>
<dbReference type="STRING" id="1612308.SAMN05444581_11181"/>
<dbReference type="Gene3D" id="3.40.50.2300">
    <property type="match status" value="2"/>
</dbReference>
<dbReference type="CDD" id="cd00130">
    <property type="entry name" value="PAS"/>
    <property type="match status" value="1"/>
</dbReference>
<evidence type="ECO:0000313" key="15">
    <source>
        <dbReference type="EMBL" id="SFK59155.1"/>
    </source>
</evidence>
<keyword evidence="4" id="KW-0808">Transferase</keyword>
<evidence type="ECO:0000259" key="11">
    <source>
        <dbReference type="PROSITE" id="PS50109"/>
    </source>
</evidence>
<dbReference type="CDD" id="cd00082">
    <property type="entry name" value="HisKA"/>
    <property type="match status" value="2"/>
</dbReference>
<evidence type="ECO:0000313" key="16">
    <source>
        <dbReference type="Proteomes" id="UP000198755"/>
    </source>
</evidence>
<dbReference type="SUPFAM" id="SSF55785">
    <property type="entry name" value="PYP-like sensor domain (PAS domain)"/>
    <property type="match status" value="3"/>
</dbReference>
<dbReference type="InterPro" id="IPR000700">
    <property type="entry name" value="PAS-assoc_C"/>
</dbReference>
<feature type="coiled-coil region" evidence="10">
    <location>
        <begin position="329"/>
        <end position="356"/>
    </location>
</feature>
<evidence type="ECO:0000256" key="1">
    <source>
        <dbReference type="ARBA" id="ARBA00000085"/>
    </source>
</evidence>
<dbReference type="InterPro" id="IPR036890">
    <property type="entry name" value="HATPase_C_sf"/>
</dbReference>
<dbReference type="NCBIfam" id="TIGR00229">
    <property type="entry name" value="sensory_box"/>
    <property type="match status" value="2"/>
</dbReference>
<dbReference type="OrthoDB" id="9796100at2"/>
<evidence type="ECO:0000256" key="9">
    <source>
        <dbReference type="PROSITE-ProRule" id="PRU00169"/>
    </source>
</evidence>
<dbReference type="SUPFAM" id="SSF52172">
    <property type="entry name" value="CheY-like"/>
    <property type="match status" value="2"/>
</dbReference>
<dbReference type="PROSITE" id="PS50113">
    <property type="entry name" value="PAC"/>
    <property type="match status" value="1"/>
</dbReference>
<dbReference type="InterPro" id="IPR003594">
    <property type="entry name" value="HATPase_dom"/>
</dbReference>
<evidence type="ECO:0000256" key="7">
    <source>
        <dbReference type="ARBA" id="ARBA00022840"/>
    </source>
</evidence>
<sequence>MVQASDLDAALMAAKAQPSERGSWLAFTDGGGEMGVRIRAFDWSATPLGPLELWPQSLRMAVRIMLTSRFAMWMAWGPNLTFFCNDSYLPTTGDKREWVLGLPADQVWAEIWPEIGPRIERVFATGEATWDEQLLLYLKRSGFVEETYHTFSYSPLADDSGVTAGILCVVAEVTQRLIGERQLATLRDLACRLAAASTRIDAMAEFERCFSANPHDLPFALIYLTEGQGGRATLRAAHGVDRESPSAASEIEVRNGKPAWRLGATIYGEGEARLPAGSLAGLRCDHWRLPPEHALIAPIGCGGGATPLGFLVAGLNPHRTLDLQYRGFIELLVGQLAAAIARADEYESEHARAEALAEIDRAKTIFFSNASHEFRTPLTLILGPVKDMLARDPASAEIMVKRAELELINRNGVRLLKLVNTLLDFSRIEAGRVQAAFEPIDLASFTTELASTFRSAMEKAGLRFTVDCPPLPNPVNVDRDMWERIVLNLISNAFKYTFEGEVEISLRLDEDQNVSLTVRDSGVGIPSQELPRLFERFHRIEGQRGRTQEGTGIGLAMVQELARLHGGSLHAESVVGRGSAFTVTIPVRSEDSSLIHMSGPGPEATMQLTAESFVDEALRWLPKSEEVAKPVSDLPTARLAAVESPTTRPPRVLLADDNADMRDYISRLLKEHCVVEVVGDGQAALDAIRRSRPDLVLSDIMMPGLDGFGLLRALREDSALRDTPVILLSARAGEEASVEGLDAGADDYLIKPFSARELIARVRANLNLASLRREAVRVETELRRQAQFERERVEAILASISDGFLTVDRDWRFTYVNAAAERILGQPYKDLIGTNFWEEYPASRGAAPEADFRRAMSERISVSFEIYYTPWRKWFDVRANPSQDGGLAVFVQDVTQRRQVEDALRSLNETLELQVAQRTSELQAKESRLRTIFETSFIYQGLLDLDGKLIDANATSLQGIAATLKDVAGKAFWKTPWFTGTPGVSEKVRRAIPIAAGGENVREEIHVNLPVGGWRSFDFQMRPVRDEQGGVVAIVPEAVEITERRKIEEALRQSQKMEALGQLTGGIAHDFNNLLTGIMGSLEMIGRKLEGRESEGVDRYIAAATACSQRAAALTHRLLAFARRQSLDTKAQDVNSLVRGLEDLLKGTLGENIVLEIDLMDGLWLALTDAHQLESAILNLVINARDAMPDGGRLMLRTANRQVGSTSAPIQGDLEPGEFVLVEVTDTGAGMSKEVIAKAFDPFFTTKPIGQGTGLGLSMIYGFIKQSDGHVFLNSEPGVGTTVSLYMKRAKHDLELSPPIDTPAENGDGETVLVVEDDATIRLLVENILEELGYHAISAGDAAAALPHLESAQKIDLLVTDVGLPNMNGRQLAEIARQIRPKLKVLFMTGYAAQAAVRSEFLPPNTEILPKPFTLESLGAKISQIIAS</sequence>
<evidence type="ECO:0000256" key="6">
    <source>
        <dbReference type="ARBA" id="ARBA00022777"/>
    </source>
</evidence>
<evidence type="ECO:0000256" key="3">
    <source>
        <dbReference type="ARBA" id="ARBA00022553"/>
    </source>
</evidence>
<dbReference type="PRINTS" id="PR00344">
    <property type="entry name" value="BCTRLSENSOR"/>
</dbReference>
<dbReference type="InterPro" id="IPR000014">
    <property type="entry name" value="PAS"/>
</dbReference>
<evidence type="ECO:0000259" key="12">
    <source>
        <dbReference type="PROSITE" id="PS50110"/>
    </source>
</evidence>
<dbReference type="GO" id="GO:0000155">
    <property type="term" value="F:phosphorelay sensor kinase activity"/>
    <property type="evidence" value="ECO:0007669"/>
    <property type="project" value="InterPro"/>
</dbReference>
<evidence type="ECO:0000256" key="8">
    <source>
        <dbReference type="ARBA" id="ARBA00023012"/>
    </source>
</evidence>
<dbReference type="InterPro" id="IPR004358">
    <property type="entry name" value="Sig_transdc_His_kin-like_C"/>
</dbReference>
<dbReference type="SMART" id="SM00388">
    <property type="entry name" value="HisKA"/>
    <property type="match status" value="2"/>
</dbReference>
<dbReference type="SMART" id="SM00091">
    <property type="entry name" value="PAS"/>
    <property type="match status" value="2"/>
</dbReference>
<dbReference type="InterPro" id="IPR001789">
    <property type="entry name" value="Sig_transdc_resp-reg_receiver"/>
</dbReference>
<gene>
    <name evidence="15" type="ORF">SAMN05444581_11181</name>
</gene>
<keyword evidence="16" id="KW-1185">Reference proteome</keyword>
<dbReference type="Pfam" id="PF00512">
    <property type="entry name" value="HisKA"/>
    <property type="match status" value="2"/>
</dbReference>
<feature type="domain" description="Response regulatory" evidence="12">
    <location>
        <begin position="651"/>
        <end position="766"/>
    </location>
</feature>
<dbReference type="PANTHER" id="PTHR43547:SF2">
    <property type="entry name" value="HYBRID SIGNAL TRANSDUCTION HISTIDINE KINASE C"/>
    <property type="match status" value="1"/>
</dbReference>
<dbReference type="SMART" id="SM00448">
    <property type="entry name" value="REC"/>
    <property type="match status" value="2"/>
</dbReference>
<dbReference type="Proteomes" id="UP000198755">
    <property type="component" value="Unassembled WGS sequence"/>
</dbReference>
<keyword evidence="7" id="KW-0067">ATP-binding</keyword>
<dbReference type="InterPro" id="IPR035965">
    <property type="entry name" value="PAS-like_dom_sf"/>
</dbReference>
<dbReference type="CDD" id="cd17574">
    <property type="entry name" value="REC_OmpR"/>
    <property type="match status" value="1"/>
</dbReference>
<accession>A0A1I4ARP2</accession>
<dbReference type="InterPro" id="IPR013656">
    <property type="entry name" value="PAS_4"/>
</dbReference>
<keyword evidence="10" id="KW-0175">Coiled coil</keyword>
<dbReference type="EMBL" id="FOSN01000011">
    <property type="protein sequence ID" value="SFK59155.1"/>
    <property type="molecule type" value="Genomic_DNA"/>
</dbReference>
<keyword evidence="5" id="KW-0547">Nucleotide-binding</keyword>
<dbReference type="PROSITE" id="PS50109">
    <property type="entry name" value="HIS_KIN"/>
    <property type="match status" value="2"/>
</dbReference>
<dbReference type="GO" id="GO:0005524">
    <property type="term" value="F:ATP binding"/>
    <property type="evidence" value="ECO:0007669"/>
    <property type="project" value="UniProtKB-KW"/>
</dbReference>
<comment type="catalytic activity">
    <reaction evidence="1">
        <text>ATP + protein L-histidine = ADP + protein N-phospho-L-histidine.</text>
        <dbReference type="EC" id="2.7.13.3"/>
    </reaction>
</comment>
<dbReference type="InterPro" id="IPR036097">
    <property type="entry name" value="HisK_dim/P_sf"/>
</dbReference>
<evidence type="ECO:0000256" key="10">
    <source>
        <dbReference type="SAM" id="Coils"/>
    </source>
</evidence>
<dbReference type="RefSeq" id="WP_091683164.1">
    <property type="nucleotide sequence ID" value="NZ_FOSN01000011.1"/>
</dbReference>
<keyword evidence="6" id="KW-0418">Kinase</keyword>